<accession>A0A0D1Y3Y0</accession>
<evidence type="ECO:0000313" key="3">
    <source>
        <dbReference type="Proteomes" id="UP000054302"/>
    </source>
</evidence>
<protein>
    <submittedName>
        <fullName evidence="2">Uncharacterized protein</fullName>
    </submittedName>
</protein>
<dbReference type="AlphaFoldDB" id="A0A0D1Y3Y0"/>
<feature type="region of interest" description="Disordered" evidence="1">
    <location>
        <begin position="140"/>
        <end position="164"/>
    </location>
</feature>
<dbReference type="PANTHER" id="PTHR40635:SF1">
    <property type="match status" value="1"/>
</dbReference>
<evidence type="ECO:0000313" key="2">
    <source>
        <dbReference type="EMBL" id="KIV95386.1"/>
    </source>
</evidence>
<feature type="region of interest" description="Disordered" evidence="1">
    <location>
        <begin position="108"/>
        <end position="127"/>
    </location>
</feature>
<dbReference type="EMBL" id="KN847521">
    <property type="protein sequence ID" value="KIV95386.1"/>
    <property type="molecule type" value="Genomic_DNA"/>
</dbReference>
<dbReference type="RefSeq" id="XP_016226960.1">
    <property type="nucleotide sequence ID" value="XM_016367442.1"/>
</dbReference>
<gene>
    <name evidence="2" type="ORF">PV10_03050</name>
</gene>
<sequence>MAPIRRYLRISKYSVLECRIFLENPADEQRWLLKAGDPALTRVIEAVKPLVLPKLIEENARAQGKGKKKKTVKDVVKQDDFEVSIFLTELKTRHSLIVKHKTFKQKPSLRTNNGSKMTAANHGTDSIMIRDESDDEDIAISDIPDADDKSDVEETSRVLDDTFNPDQDDDKKKLGFKTTYDGFSIWGWVLCLFVERKGGPGKKSAAATEGNAQALMQDWITSTQQQKEDDE</sequence>
<dbReference type="HOGENOM" id="CLU_066070_0_0_1"/>
<keyword evidence="3" id="KW-1185">Reference proteome</keyword>
<organism evidence="2 3">
    <name type="scientific">Exophiala mesophila</name>
    <name type="common">Black yeast-like fungus</name>
    <dbReference type="NCBI Taxonomy" id="212818"/>
    <lineage>
        <taxon>Eukaryota</taxon>
        <taxon>Fungi</taxon>
        <taxon>Dikarya</taxon>
        <taxon>Ascomycota</taxon>
        <taxon>Pezizomycotina</taxon>
        <taxon>Eurotiomycetes</taxon>
        <taxon>Chaetothyriomycetidae</taxon>
        <taxon>Chaetothyriales</taxon>
        <taxon>Herpotrichiellaceae</taxon>
        <taxon>Exophiala</taxon>
    </lineage>
</organism>
<dbReference type="VEuPathDB" id="FungiDB:PV10_03050"/>
<feature type="compositionally biased region" description="Polar residues" evidence="1">
    <location>
        <begin position="108"/>
        <end position="124"/>
    </location>
</feature>
<dbReference type="Proteomes" id="UP000054302">
    <property type="component" value="Unassembled WGS sequence"/>
</dbReference>
<dbReference type="OrthoDB" id="5374757at2759"/>
<dbReference type="GeneID" id="27320895"/>
<name>A0A0D1Y3Y0_EXOME</name>
<reference evidence="2 3" key="1">
    <citation type="submission" date="2015-01" db="EMBL/GenBank/DDBJ databases">
        <title>The Genome Sequence of Exophiala mesophila CBS40295.</title>
        <authorList>
            <consortium name="The Broad Institute Genomics Platform"/>
            <person name="Cuomo C."/>
            <person name="de Hoog S."/>
            <person name="Gorbushina A."/>
            <person name="Stielow B."/>
            <person name="Teixiera M."/>
            <person name="Abouelleil A."/>
            <person name="Chapman S.B."/>
            <person name="Priest M."/>
            <person name="Young S.K."/>
            <person name="Wortman J."/>
            <person name="Nusbaum C."/>
            <person name="Birren B."/>
        </authorList>
    </citation>
    <scope>NUCLEOTIDE SEQUENCE [LARGE SCALE GENOMIC DNA]</scope>
    <source>
        <strain evidence="2 3">CBS 40295</strain>
    </source>
</reference>
<dbReference type="OMA" id="MDVSYEG"/>
<evidence type="ECO:0000256" key="1">
    <source>
        <dbReference type="SAM" id="MobiDB-lite"/>
    </source>
</evidence>
<dbReference type="PANTHER" id="PTHR40635">
    <property type="match status" value="1"/>
</dbReference>
<proteinExistence type="predicted"/>
<feature type="compositionally biased region" description="Basic and acidic residues" evidence="1">
    <location>
        <begin position="146"/>
        <end position="160"/>
    </location>
</feature>